<reference evidence="2" key="1">
    <citation type="journal article" date="2022" name="Mol. Ecol. Resour.">
        <title>The genomes of chicory, endive, great burdock and yacon provide insights into Asteraceae palaeo-polyploidization history and plant inulin production.</title>
        <authorList>
            <person name="Fan W."/>
            <person name="Wang S."/>
            <person name="Wang H."/>
            <person name="Wang A."/>
            <person name="Jiang F."/>
            <person name="Liu H."/>
            <person name="Zhao H."/>
            <person name="Xu D."/>
            <person name="Zhang Y."/>
        </authorList>
    </citation>
    <scope>NUCLEOTIDE SEQUENCE [LARGE SCALE GENOMIC DNA]</scope>
    <source>
        <strain evidence="2">cv. Punajuju</strain>
    </source>
</reference>
<evidence type="ECO:0000313" key="1">
    <source>
        <dbReference type="EMBL" id="KAI3722482.1"/>
    </source>
</evidence>
<dbReference type="Proteomes" id="UP001055811">
    <property type="component" value="Linkage Group LG06"/>
</dbReference>
<proteinExistence type="predicted"/>
<protein>
    <submittedName>
        <fullName evidence="1">Uncharacterized protein</fullName>
    </submittedName>
</protein>
<name>A0ACB9BKH5_CICIN</name>
<dbReference type="EMBL" id="CM042014">
    <property type="protein sequence ID" value="KAI3722482.1"/>
    <property type="molecule type" value="Genomic_DNA"/>
</dbReference>
<evidence type="ECO:0000313" key="2">
    <source>
        <dbReference type="Proteomes" id="UP001055811"/>
    </source>
</evidence>
<comment type="caution">
    <text evidence="1">The sequence shown here is derived from an EMBL/GenBank/DDBJ whole genome shotgun (WGS) entry which is preliminary data.</text>
</comment>
<organism evidence="1 2">
    <name type="scientific">Cichorium intybus</name>
    <name type="common">Chicory</name>
    <dbReference type="NCBI Taxonomy" id="13427"/>
    <lineage>
        <taxon>Eukaryota</taxon>
        <taxon>Viridiplantae</taxon>
        <taxon>Streptophyta</taxon>
        <taxon>Embryophyta</taxon>
        <taxon>Tracheophyta</taxon>
        <taxon>Spermatophyta</taxon>
        <taxon>Magnoliopsida</taxon>
        <taxon>eudicotyledons</taxon>
        <taxon>Gunneridae</taxon>
        <taxon>Pentapetalae</taxon>
        <taxon>asterids</taxon>
        <taxon>campanulids</taxon>
        <taxon>Asterales</taxon>
        <taxon>Asteraceae</taxon>
        <taxon>Cichorioideae</taxon>
        <taxon>Cichorieae</taxon>
        <taxon>Cichoriinae</taxon>
        <taxon>Cichorium</taxon>
    </lineage>
</organism>
<reference evidence="1 2" key="2">
    <citation type="journal article" date="2022" name="Mol. Ecol. Resour.">
        <title>The genomes of chicory, endive, great burdock and yacon provide insights into Asteraceae paleo-polyploidization history and plant inulin production.</title>
        <authorList>
            <person name="Fan W."/>
            <person name="Wang S."/>
            <person name="Wang H."/>
            <person name="Wang A."/>
            <person name="Jiang F."/>
            <person name="Liu H."/>
            <person name="Zhao H."/>
            <person name="Xu D."/>
            <person name="Zhang Y."/>
        </authorList>
    </citation>
    <scope>NUCLEOTIDE SEQUENCE [LARGE SCALE GENOMIC DNA]</scope>
    <source>
        <strain evidence="2">cv. Punajuju</strain>
        <tissue evidence="1">Leaves</tissue>
    </source>
</reference>
<keyword evidence="2" id="KW-1185">Reference proteome</keyword>
<accession>A0ACB9BKH5</accession>
<gene>
    <name evidence="1" type="ORF">L2E82_33521</name>
</gene>
<sequence length="111" mass="11641">MLEHITASEVAGYGVGALLLCATISAPRIDSYISASQRSSLGMCKKCGDLRLIACSNCKGSGSLRQGGIFSLIPSDEVSFVNKSKMTSLSCNKCGAKGHFPCPKCYKVPST</sequence>